<evidence type="ECO:0000256" key="6">
    <source>
        <dbReference type="ARBA" id="ARBA00023136"/>
    </source>
</evidence>
<dbReference type="SMART" id="SM00271">
    <property type="entry name" value="DnaJ"/>
    <property type="match status" value="1"/>
</dbReference>
<dbReference type="Pfam" id="PF04884">
    <property type="entry name" value="UVB_sens_prot"/>
    <property type="match status" value="1"/>
</dbReference>
<dbReference type="PANTHER" id="PTHR12763:SF28">
    <property type="entry name" value="GEO10507P1-RELATED"/>
    <property type="match status" value="1"/>
</dbReference>
<evidence type="ECO:0000256" key="1">
    <source>
        <dbReference type="ARBA" id="ARBA00004434"/>
    </source>
</evidence>
<evidence type="ECO:0000256" key="8">
    <source>
        <dbReference type="ARBA" id="ARBA00040828"/>
    </source>
</evidence>
<dbReference type="SUPFAM" id="SSF46565">
    <property type="entry name" value="Chaperone J-domain"/>
    <property type="match status" value="1"/>
</dbReference>
<keyword evidence="3" id="KW-0999">Mitochondrion inner membrane</keyword>
<dbReference type="GO" id="GO:0001405">
    <property type="term" value="C:PAM complex, Tim23 associated import motor"/>
    <property type="evidence" value="ECO:0007669"/>
    <property type="project" value="TreeGrafter"/>
</dbReference>
<dbReference type="InterPro" id="IPR001623">
    <property type="entry name" value="DnaJ_domain"/>
</dbReference>
<accession>A0AAD5T6A5</accession>
<dbReference type="InterPro" id="IPR036869">
    <property type="entry name" value="J_dom_sf"/>
</dbReference>
<name>A0AAD5T6A5_9FUNG</name>
<organism evidence="11 12">
    <name type="scientific">Physocladia obscura</name>
    <dbReference type="NCBI Taxonomy" id="109957"/>
    <lineage>
        <taxon>Eukaryota</taxon>
        <taxon>Fungi</taxon>
        <taxon>Fungi incertae sedis</taxon>
        <taxon>Chytridiomycota</taxon>
        <taxon>Chytridiomycota incertae sedis</taxon>
        <taxon>Chytridiomycetes</taxon>
        <taxon>Chytridiales</taxon>
        <taxon>Chytriomycetaceae</taxon>
        <taxon>Physocladia</taxon>
    </lineage>
</organism>
<dbReference type="InterPro" id="IPR055412">
    <property type="entry name" value="UVB_sens_C"/>
</dbReference>
<keyword evidence="4" id="KW-1133">Transmembrane helix</keyword>
<dbReference type="AlphaFoldDB" id="A0AAD5T6A5"/>
<comment type="caution">
    <text evidence="11">The sequence shown here is derived from an EMBL/GenBank/DDBJ whole genome shotgun (WGS) entry which is preliminary data.</text>
</comment>
<keyword evidence="2" id="KW-0812">Transmembrane</keyword>
<keyword evidence="12" id="KW-1185">Reference proteome</keyword>
<dbReference type="GO" id="GO:0030150">
    <property type="term" value="P:protein import into mitochondrial matrix"/>
    <property type="evidence" value="ECO:0007669"/>
    <property type="project" value="TreeGrafter"/>
</dbReference>
<dbReference type="GO" id="GO:0001671">
    <property type="term" value="F:ATPase activator activity"/>
    <property type="evidence" value="ECO:0007669"/>
    <property type="project" value="TreeGrafter"/>
</dbReference>
<keyword evidence="5" id="KW-0496">Mitochondrion</keyword>
<reference evidence="11" key="1">
    <citation type="submission" date="2020-05" db="EMBL/GenBank/DDBJ databases">
        <title>Phylogenomic resolution of chytrid fungi.</title>
        <authorList>
            <person name="Stajich J.E."/>
            <person name="Amses K."/>
            <person name="Simmons R."/>
            <person name="Seto K."/>
            <person name="Myers J."/>
            <person name="Bonds A."/>
            <person name="Quandt C.A."/>
            <person name="Barry K."/>
            <person name="Liu P."/>
            <person name="Grigoriev I."/>
            <person name="Longcore J.E."/>
            <person name="James T.Y."/>
        </authorList>
    </citation>
    <scope>NUCLEOTIDE SEQUENCE</scope>
    <source>
        <strain evidence="11">JEL0513</strain>
    </source>
</reference>
<dbReference type="Gene3D" id="1.10.287.110">
    <property type="entry name" value="DnaJ domain"/>
    <property type="match status" value="1"/>
</dbReference>
<evidence type="ECO:0000256" key="7">
    <source>
        <dbReference type="ARBA" id="ARBA00038105"/>
    </source>
</evidence>
<evidence type="ECO:0000313" key="12">
    <source>
        <dbReference type="Proteomes" id="UP001211907"/>
    </source>
</evidence>
<proteinExistence type="inferred from homology"/>
<evidence type="ECO:0000313" key="11">
    <source>
        <dbReference type="EMBL" id="KAJ3122175.1"/>
    </source>
</evidence>
<evidence type="ECO:0000256" key="9">
    <source>
        <dbReference type="ARBA" id="ARBA00041716"/>
    </source>
</evidence>
<protein>
    <recommendedName>
        <fullName evidence="8">Mitochondrial import inner membrane translocase subunit TIM14</fullName>
    </recommendedName>
    <alternativeName>
        <fullName evidence="9">Presequence translocated-associated motor subunit PAM18</fullName>
    </alternativeName>
</protein>
<dbReference type="FunFam" id="1.10.287.110:FF:000001">
    <property type="entry name" value="Import inner membrane translocase subunit tim14"/>
    <property type="match status" value="1"/>
</dbReference>
<dbReference type="Pfam" id="PF24160">
    <property type="entry name" value="UVB_sens_C"/>
    <property type="match status" value="1"/>
</dbReference>
<evidence type="ECO:0000259" key="10">
    <source>
        <dbReference type="PROSITE" id="PS50076"/>
    </source>
</evidence>
<feature type="domain" description="J" evidence="10">
    <location>
        <begin position="281"/>
        <end position="333"/>
    </location>
</feature>
<comment type="similarity">
    <text evidence="7">Belongs to the TIM14 family.</text>
</comment>
<evidence type="ECO:0000256" key="5">
    <source>
        <dbReference type="ARBA" id="ARBA00023128"/>
    </source>
</evidence>
<sequence>MELMWRHIQIGNVGDIVAKDDSQQTIAHLCGLLTGITLLSLNHSPIFLFSCFFLVGPLHYYTTIKFLNATRFEVVSATKMLLLGNEYVRNGRVLNYGEIESGGETVWFGEWIRKGWSGVKVSKIGGSVDVVFDGVDGVRTALEVMKEEDYLIGYRADTQAYGITYHEDASPNDVMKSIVHLTKLDSRVKEIEASGMVVDFGVVLAETLEWTRREYPKFAVEVEAKGWLTDANDMATFIAIGAGVTGVALLGGAAYRAVFKKSATAAGFYKGGFDAKMTTREAALILGVKESAPSNKLKDAHRRIMLANHPDRAGSPYLASKINEAKDLLDKSR</sequence>
<comment type="subcellular location">
    <subcellularLocation>
        <location evidence="1">Mitochondrion inner membrane</location>
        <topology evidence="1">Single-pass membrane protein</topology>
    </subcellularLocation>
</comment>
<evidence type="ECO:0000256" key="3">
    <source>
        <dbReference type="ARBA" id="ARBA00022792"/>
    </source>
</evidence>
<dbReference type="Proteomes" id="UP001211907">
    <property type="component" value="Unassembled WGS sequence"/>
</dbReference>
<dbReference type="PANTHER" id="PTHR12763">
    <property type="match status" value="1"/>
</dbReference>
<dbReference type="EMBL" id="JADGJH010000830">
    <property type="protein sequence ID" value="KAJ3122175.1"/>
    <property type="molecule type" value="Genomic_DNA"/>
</dbReference>
<evidence type="ECO:0000256" key="4">
    <source>
        <dbReference type="ARBA" id="ARBA00022989"/>
    </source>
</evidence>
<keyword evidence="6" id="KW-0472">Membrane</keyword>
<dbReference type="InterPro" id="IPR054549">
    <property type="entry name" value="UVB_sens_RUS_dom"/>
</dbReference>
<dbReference type="CDD" id="cd06257">
    <property type="entry name" value="DnaJ"/>
    <property type="match status" value="1"/>
</dbReference>
<evidence type="ECO:0000256" key="2">
    <source>
        <dbReference type="ARBA" id="ARBA00022692"/>
    </source>
</evidence>
<gene>
    <name evidence="11" type="primary">DNAJC19</name>
    <name evidence="11" type="ORF">HK100_012108</name>
</gene>
<dbReference type="PROSITE" id="PS50076">
    <property type="entry name" value="DNAJ_2"/>
    <property type="match status" value="1"/>
</dbReference>